<dbReference type="SMART" id="SM00382">
    <property type="entry name" value="AAA"/>
    <property type="match status" value="1"/>
</dbReference>
<evidence type="ECO:0000256" key="3">
    <source>
        <dbReference type="ARBA" id="ARBA00022787"/>
    </source>
</evidence>
<evidence type="ECO:0000256" key="1">
    <source>
        <dbReference type="ARBA" id="ARBA00004572"/>
    </source>
</evidence>
<dbReference type="InterPro" id="IPR003593">
    <property type="entry name" value="AAA+_ATPase"/>
</dbReference>
<dbReference type="RefSeq" id="XP_003743323.1">
    <property type="nucleotide sequence ID" value="XM_003743275.2"/>
</dbReference>
<dbReference type="Pfam" id="PF00004">
    <property type="entry name" value="AAA"/>
    <property type="match status" value="1"/>
</dbReference>
<keyword evidence="7" id="KW-0812">Transmembrane</keyword>
<dbReference type="PANTHER" id="PTHR45644">
    <property type="entry name" value="AAA ATPASE, PUTATIVE (AFU_ORTHOLOGUE AFUA_2G12920)-RELATED-RELATED"/>
    <property type="match status" value="1"/>
</dbReference>
<dbReference type="InterPro" id="IPR027417">
    <property type="entry name" value="P-loop_NTPase"/>
</dbReference>
<evidence type="ECO:0000313" key="10">
    <source>
        <dbReference type="RefSeq" id="XP_003743323.1"/>
    </source>
</evidence>
<sequence>MGSERLSSNDVSRWVISVTLFGALAFFGGKWILDFLDPTVKQREDALKRAQKILSQIGLKNIHLSEHEMAVAAQLVDPKNIPISWDSIAGLDDVVQEIKETVILPIQKRHLFVGNSLIEPPKGVLLHGPPGCGKTMIAKATAKEAGARFINLDISMLTDKWYGESQKLAAAVFSLATKIQPCIIFIDEVDSFLRVRDSTDHEATAMMKAQFMSLWDGLATDNRNYVLIMGATNRPRDLDRAILRRMPAMFHIGLPNVKQRVGILDLLLHDELLADEVDIESLAKLTDGFSGSDLKELCRGAAVNRFRYLAGSSDSKNSDSNGSDDEIFHDALPPISLDDFMNSITKMQTSRVHAELMYMPTI</sequence>
<dbReference type="Gene3D" id="3.40.50.300">
    <property type="entry name" value="P-loop containing nucleotide triphosphate hydrolases"/>
    <property type="match status" value="1"/>
</dbReference>
<keyword evidence="2 6" id="KW-0547">Nucleotide-binding</keyword>
<keyword evidence="7" id="KW-1133">Transmembrane helix</keyword>
<feature type="domain" description="AAA+ ATPase" evidence="8">
    <location>
        <begin position="120"/>
        <end position="258"/>
    </location>
</feature>
<dbReference type="PROSITE" id="PS00674">
    <property type="entry name" value="AAA"/>
    <property type="match status" value="1"/>
</dbReference>
<evidence type="ECO:0000256" key="4">
    <source>
        <dbReference type="ARBA" id="ARBA00022840"/>
    </source>
</evidence>
<dbReference type="AlphaFoldDB" id="A0AAJ6VXX2"/>
<dbReference type="GeneID" id="100901026"/>
<protein>
    <submittedName>
        <fullName evidence="10">ATPase family AAA domain-containing protein 1</fullName>
    </submittedName>
</protein>
<dbReference type="GO" id="GO:0140570">
    <property type="term" value="P:extraction of mislocalized protein from mitochondrial outer membrane"/>
    <property type="evidence" value="ECO:0007669"/>
    <property type="project" value="TreeGrafter"/>
</dbReference>
<keyword evidence="7" id="KW-0472">Membrane</keyword>
<dbReference type="GO" id="GO:0005741">
    <property type="term" value="C:mitochondrial outer membrane"/>
    <property type="evidence" value="ECO:0007669"/>
    <property type="project" value="UniProtKB-SubCell"/>
</dbReference>
<dbReference type="InterPro" id="IPR003959">
    <property type="entry name" value="ATPase_AAA_core"/>
</dbReference>
<keyword evidence="5" id="KW-0496">Mitochondrion</keyword>
<evidence type="ECO:0000256" key="2">
    <source>
        <dbReference type="ARBA" id="ARBA00022741"/>
    </source>
</evidence>
<proteinExistence type="inferred from homology"/>
<evidence type="ECO:0000256" key="5">
    <source>
        <dbReference type="ARBA" id="ARBA00023128"/>
    </source>
</evidence>
<dbReference type="Pfam" id="PF17862">
    <property type="entry name" value="AAA_lid_3"/>
    <property type="match status" value="1"/>
</dbReference>
<evidence type="ECO:0000256" key="7">
    <source>
        <dbReference type="SAM" id="Phobius"/>
    </source>
</evidence>
<dbReference type="InterPro" id="IPR051701">
    <property type="entry name" value="Mito_OM_Translocase_MSP1"/>
</dbReference>
<dbReference type="GO" id="GO:0016887">
    <property type="term" value="F:ATP hydrolysis activity"/>
    <property type="evidence" value="ECO:0007669"/>
    <property type="project" value="InterPro"/>
</dbReference>
<evidence type="ECO:0000259" key="8">
    <source>
        <dbReference type="SMART" id="SM00382"/>
    </source>
</evidence>
<comment type="subcellular location">
    <subcellularLocation>
        <location evidence="1">Mitochondrion outer membrane</location>
        <topology evidence="1">Single-pass membrane protein</topology>
    </subcellularLocation>
</comment>
<gene>
    <name evidence="10" type="primary">LOC100901026</name>
</gene>
<evidence type="ECO:0000313" key="9">
    <source>
        <dbReference type="Proteomes" id="UP000694867"/>
    </source>
</evidence>
<dbReference type="GO" id="GO:0005524">
    <property type="term" value="F:ATP binding"/>
    <property type="evidence" value="ECO:0007669"/>
    <property type="project" value="UniProtKB-KW"/>
</dbReference>
<dbReference type="PANTHER" id="PTHR45644:SF3">
    <property type="entry name" value="FI08533P-RELATED"/>
    <property type="match status" value="1"/>
</dbReference>
<dbReference type="Proteomes" id="UP000694867">
    <property type="component" value="Unplaced"/>
</dbReference>
<dbReference type="InterPro" id="IPR041569">
    <property type="entry name" value="AAA_lid_3"/>
</dbReference>
<dbReference type="CDD" id="cd19520">
    <property type="entry name" value="RecA-like_ATAD1"/>
    <property type="match status" value="1"/>
</dbReference>
<dbReference type="SUPFAM" id="SSF52540">
    <property type="entry name" value="P-loop containing nucleoside triphosphate hydrolases"/>
    <property type="match status" value="1"/>
</dbReference>
<keyword evidence="4 6" id="KW-0067">ATP-binding</keyword>
<dbReference type="FunFam" id="3.40.50.300:FF:000538">
    <property type="entry name" value="ATPase family AAA domain-containing protein 1"/>
    <property type="match status" value="1"/>
</dbReference>
<keyword evidence="9" id="KW-1185">Reference proteome</keyword>
<organism evidence="9 10">
    <name type="scientific">Galendromus occidentalis</name>
    <name type="common">western predatory mite</name>
    <dbReference type="NCBI Taxonomy" id="34638"/>
    <lineage>
        <taxon>Eukaryota</taxon>
        <taxon>Metazoa</taxon>
        <taxon>Ecdysozoa</taxon>
        <taxon>Arthropoda</taxon>
        <taxon>Chelicerata</taxon>
        <taxon>Arachnida</taxon>
        <taxon>Acari</taxon>
        <taxon>Parasitiformes</taxon>
        <taxon>Mesostigmata</taxon>
        <taxon>Gamasina</taxon>
        <taxon>Phytoseioidea</taxon>
        <taxon>Phytoseiidae</taxon>
        <taxon>Typhlodrominae</taxon>
        <taxon>Galendromus</taxon>
    </lineage>
</organism>
<dbReference type="InterPro" id="IPR003960">
    <property type="entry name" value="ATPase_AAA_CS"/>
</dbReference>
<dbReference type="Gene3D" id="1.10.8.60">
    <property type="match status" value="1"/>
</dbReference>
<feature type="transmembrane region" description="Helical" evidence="7">
    <location>
        <begin position="14"/>
        <end position="33"/>
    </location>
</feature>
<keyword evidence="3" id="KW-1000">Mitochondrion outer membrane</keyword>
<reference evidence="10" key="1">
    <citation type="submission" date="2025-08" db="UniProtKB">
        <authorList>
            <consortium name="RefSeq"/>
        </authorList>
    </citation>
    <scope>IDENTIFICATION</scope>
</reference>
<comment type="similarity">
    <text evidence="6">Belongs to the AAA ATPase family.</text>
</comment>
<name>A0AAJ6VXX2_9ACAR</name>
<accession>A0AAJ6VXX2</accession>
<evidence type="ECO:0000256" key="6">
    <source>
        <dbReference type="RuleBase" id="RU003651"/>
    </source>
</evidence>
<dbReference type="KEGG" id="goe:100901026"/>